<dbReference type="EMBL" id="MU865300">
    <property type="protein sequence ID" value="KAK4230290.1"/>
    <property type="molecule type" value="Genomic_DNA"/>
</dbReference>
<gene>
    <name evidence="1" type="ORF">QBC38DRAFT_496817</name>
</gene>
<reference evidence="1" key="1">
    <citation type="journal article" date="2023" name="Mol. Phylogenet. Evol.">
        <title>Genome-scale phylogeny and comparative genomics of the fungal order Sordariales.</title>
        <authorList>
            <person name="Hensen N."/>
            <person name="Bonometti L."/>
            <person name="Westerberg I."/>
            <person name="Brannstrom I.O."/>
            <person name="Guillou S."/>
            <person name="Cros-Aarteil S."/>
            <person name="Calhoun S."/>
            <person name="Haridas S."/>
            <person name="Kuo A."/>
            <person name="Mondo S."/>
            <person name="Pangilinan J."/>
            <person name="Riley R."/>
            <person name="LaButti K."/>
            <person name="Andreopoulos B."/>
            <person name="Lipzen A."/>
            <person name="Chen C."/>
            <person name="Yan M."/>
            <person name="Daum C."/>
            <person name="Ng V."/>
            <person name="Clum A."/>
            <person name="Steindorff A."/>
            <person name="Ohm R.A."/>
            <person name="Martin F."/>
            <person name="Silar P."/>
            <person name="Natvig D.O."/>
            <person name="Lalanne C."/>
            <person name="Gautier V."/>
            <person name="Ament-Velasquez S.L."/>
            <person name="Kruys A."/>
            <person name="Hutchinson M.I."/>
            <person name="Powell A.J."/>
            <person name="Barry K."/>
            <person name="Miller A.N."/>
            <person name="Grigoriev I.V."/>
            <person name="Debuchy R."/>
            <person name="Gladieux P."/>
            <person name="Hiltunen Thoren M."/>
            <person name="Johannesson H."/>
        </authorList>
    </citation>
    <scope>NUCLEOTIDE SEQUENCE</scope>
    <source>
        <strain evidence="1">CBS 990.96</strain>
    </source>
</reference>
<reference evidence="1" key="2">
    <citation type="submission" date="2023-05" db="EMBL/GenBank/DDBJ databases">
        <authorList>
            <consortium name="Lawrence Berkeley National Laboratory"/>
            <person name="Steindorff A."/>
            <person name="Hensen N."/>
            <person name="Bonometti L."/>
            <person name="Westerberg I."/>
            <person name="Brannstrom I.O."/>
            <person name="Guillou S."/>
            <person name="Cros-Aarteil S."/>
            <person name="Calhoun S."/>
            <person name="Haridas S."/>
            <person name="Kuo A."/>
            <person name="Mondo S."/>
            <person name="Pangilinan J."/>
            <person name="Riley R."/>
            <person name="Labutti K."/>
            <person name="Andreopoulos B."/>
            <person name="Lipzen A."/>
            <person name="Chen C."/>
            <person name="Yanf M."/>
            <person name="Daum C."/>
            <person name="Ng V."/>
            <person name="Clum A."/>
            <person name="Ohm R."/>
            <person name="Martin F."/>
            <person name="Silar P."/>
            <person name="Natvig D."/>
            <person name="Lalanne C."/>
            <person name="Gautier V."/>
            <person name="Ament-Velasquez S.L."/>
            <person name="Kruys A."/>
            <person name="Hutchinson M.I."/>
            <person name="Powell A.J."/>
            <person name="Barry K."/>
            <person name="Miller A.N."/>
            <person name="Grigoriev I.V."/>
            <person name="Debuchy R."/>
            <person name="Gladieux P."/>
            <person name="Thoren M.H."/>
            <person name="Johannesson H."/>
        </authorList>
    </citation>
    <scope>NUCLEOTIDE SEQUENCE</scope>
    <source>
        <strain evidence="1">CBS 990.96</strain>
    </source>
</reference>
<proteinExistence type="predicted"/>
<organism evidence="1 2">
    <name type="scientific">Podospora fimiseda</name>
    <dbReference type="NCBI Taxonomy" id="252190"/>
    <lineage>
        <taxon>Eukaryota</taxon>
        <taxon>Fungi</taxon>
        <taxon>Dikarya</taxon>
        <taxon>Ascomycota</taxon>
        <taxon>Pezizomycotina</taxon>
        <taxon>Sordariomycetes</taxon>
        <taxon>Sordariomycetidae</taxon>
        <taxon>Sordariales</taxon>
        <taxon>Podosporaceae</taxon>
        <taxon>Podospora</taxon>
    </lineage>
</organism>
<evidence type="ECO:0000313" key="2">
    <source>
        <dbReference type="Proteomes" id="UP001301958"/>
    </source>
</evidence>
<protein>
    <submittedName>
        <fullName evidence="1">Uncharacterized protein</fullName>
    </submittedName>
</protein>
<sequence>MTTAAPALTTTFTPPESCLLSYTQYTYSESSLKCYANNILRTQIPCIFMHLGPAISSSQCLPPNYEPASSFYYSPGICPSGYELACSSTVGAETRGTCCPSLYNCMTPSTWWPWYSTDLCTYYMPATVTYVGRFCVENFCATITSHFEIAPYFSIIAPSWGSSAIYTTTTSAANLPESSKVLAGSPIPATIVSDSSKLSAGAKALPSAQLSLSQ</sequence>
<dbReference type="AlphaFoldDB" id="A0AAN7BVH0"/>
<comment type="caution">
    <text evidence="1">The sequence shown here is derived from an EMBL/GenBank/DDBJ whole genome shotgun (WGS) entry which is preliminary data.</text>
</comment>
<keyword evidence="2" id="KW-1185">Reference proteome</keyword>
<evidence type="ECO:0000313" key="1">
    <source>
        <dbReference type="EMBL" id="KAK4230290.1"/>
    </source>
</evidence>
<accession>A0AAN7BVH0</accession>
<name>A0AAN7BVH0_9PEZI</name>
<dbReference type="Proteomes" id="UP001301958">
    <property type="component" value="Unassembled WGS sequence"/>
</dbReference>